<accession>A0ABN6GFT2</accession>
<feature type="transmembrane region" description="Helical" evidence="1">
    <location>
        <begin position="12"/>
        <end position="33"/>
    </location>
</feature>
<name>A0ABN6GFT2_LATCU</name>
<keyword evidence="1" id="KW-0472">Membrane</keyword>
<dbReference type="Proteomes" id="UP000825100">
    <property type="component" value="Chromosome"/>
</dbReference>
<proteinExistence type="predicted"/>
<keyword evidence="1" id="KW-0812">Transmembrane</keyword>
<sequence>MALLHFLNQNAHVIAGVAIGLIIISILFFYYGITRIGRSDERSQLIMYRVFKTMFAACLLSMILFMTFVPDHLTAVRDWFTTLFSLVFISGACAVFIEPRRKV</sequence>
<feature type="transmembrane region" description="Helical" evidence="1">
    <location>
        <begin position="45"/>
        <end position="67"/>
    </location>
</feature>
<feature type="transmembrane region" description="Helical" evidence="1">
    <location>
        <begin position="79"/>
        <end position="97"/>
    </location>
</feature>
<evidence type="ECO:0000313" key="2">
    <source>
        <dbReference type="EMBL" id="BCX29707.1"/>
    </source>
</evidence>
<reference evidence="2 3" key="1">
    <citation type="submission" date="2021-05" db="EMBL/GenBank/DDBJ databases">
        <title>Complete Genome Sequence of Latilactobacillus sp. Strain WDN19, a High D-Aspartate-producing Lactic Acid Bacterium Isolated from a Japanese Pickle.</title>
        <authorList>
            <person name="Kajitani K."/>
            <person name="Takahashi S."/>
        </authorList>
    </citation>
    <scope>NUCLEOTIDE SEQUENCE [LARGE SCALE GENOMIC DNA]</scope>
    <source>
        <strain evidence="2 3">WDN19</strain>
    </source>
</reference>
<keyword evidence="1" id="KW-1133">Transmembrane helix</keyword>
<evidence type="ECO:0000313" key="3">
    <source>
        <dbReference type="Proteomes" id="UP000825100"/>
    </source>
</evidence>
<evidence type="ECO:0000256" key="1">
    <source>
        <dbReference type="SAM" id="Phobius"/>
    </source>
</evidence>
<protein>
    <submittedName>
        <fullName evidence="2">Uncharacterized protein</fullName>
    </submittedName>
</protein>
<organism evidence="2 3">
    <name type="scientific">Latilactobacillus curvatus</name>
    <name type="common">Lactobacillus curvatus</name>
    <dbReference type="NCBI Taxonomy" id="28038"/>
    <lineage>
        <taxon>Bacteria</taxon>
        <taxon>Bacillati</taxon>
        <taxon>Bacillota</taxon>
        <taxon>Bacilli</taxon>
        <taxon>Lactobacillales</taxon>
        <taxon>Lactobacillaceae</taxon>
        <taxon>Latilactobacillus</taxon>
    </lineage>
</organism>
<keyword evidence="3" id="KW-1185">Reference proteome</keyword>
<dbReference type="RefSeq" id="WP_039099568.1">
    <property type="nucleotide sequence ID" value="NZ_AP024685.1"/>
</dbReference>
<dbReference type="EMBL" id="AP024685">
    <property type="protein sequence ID" value="BCX29707.1"/>
    <property type="molecule type" value="Genomic_DNA"/>
</dbReference>
<gene>
    <name evidence="2" type="ORF">LTWDN19_02740</name>
</gene>